<dbReference type="Gene3D" id="3.40.50.1820">
    <property type="entry name" value="alpha/beta hydrolase"/>
    <property type="match status" value="1"/>
</dbReference>
<name>A0AAD5TQX7_9FUNG</name>
<accession>A0AAD5TQX7</accession>
<proteinExistence type="predicted"/>
<dbReference type="AlphaFoldDB" id="A0AAD5TQX7"/>
<dbReference type="EMBL" id="JADGJQ010000009">
    <property type="protein sequence ID" value="KAJ3182325.1"/>
    <property type="molecule type" value="Genomic_DNA"/>
</dbReference>
<sequence>MAAAAPVKAQGSPRSFAVPCSSSSSSCTARRNVPYFSTIPLDAPSATITTAAVLIHGIDRDAATSFTLLQKIAAQAQQNNTLFLLAPHFQAQTDNPAATDLFWSGSGWADGVNSAAPESVSAFTVLDAMFAQAAASFPNLKTLTLIGFSAGGQAVSRYTLFSQFPDSLLPRVQMRFIVADPGSYTYLTPARARPASLSKYCGGTPQACAAGLVNPSDFSDPYEAQASAPAYDTYKYGLDARSQYPLQVGGSRTAVLNRFLARDVRYYVGTADTKLSSELDTGPEANAQGSNRAIRTAVWVAYLKTVLHAPFSRLDFVAGCTHQQDCVLTAGVVSDGIFAASVTSSASRRAAGTSSIVGPISAAVRWGARRMIRTVYSST</sequence>
<dbReference type="PANTHER" id="PTHR35560">
    <property type="entry name" value="BLL0132 PROTEIN"/>
    <property type="match status" value="1"/>
</dbReference>
<protein>
    <submittedName>
        <fullName evidence="1">Uncharacterized protein</fullName>
    </submittedName>
</protein>
<comment type="caution">
    <text evidence="1">The sequence shown here is derived from an EMBL/GenBank/DDBJ whole genome shotgun (WGS) entry which is preliminary data.</text>
</comment>
<gene>
    <name evidence="1" type="ORF">HDU87_008488</name>
</gene>
<evidence type="ECO:0000313" key="2">
    <source>
        <dbReference type="Proteomes" id="UP001212152"/>
    </source>
</evidence>
<keyword evidence="2" id="KW-1185">Reference proteome</keyword>
<reference evidence="1" key="1">
    <citation type="submission" date="2020-05" db="EMBL/GenBank/DDBJ databases">
        <title>Phylogenomic resolution of chytrid fungi.</title>
        <authorList>
            <person name="Stajich J.E."/>
            <person name="Amses K."/>
            <person name="Simmons R."/>
            <person name="Seto K."/>
            <person name="Myers J."/>
            <person name="Bonds A."/>
            <person name="Quandt C.A."/>
            <person name="Barry K."/>
            <person name="Liu P."/>
            <person name="Grigoriev I."/>
            <person name="Longcore J.E."/>
            <person name="James T.Y."/>
        </authorList>
    </citation>
    <scope>NUCLEOTIDE SEQUENCE</scope>
    <source>
        <strain evidence="1">JEL0379</strain>
    </source>
</reference>
<dbReference type="Proteomes" id="UP001212152">
    <property type="component" value="Unassembled WGS sequence"/>
</dbReference>
<dbReference type="InterPro" id="IPR029058">
    <property type="entry name" value="AB_hydrolase_fold"/>
</dbReference>
<dbReference type="SUPFAM" id="SSF53474">
    <property type="entry name" value="alpha/beta-Hydrolases"/>
    <property type="match status" value="1"/>
</dbReference>
<dbReference type="PANTHER" id="PTHR35560:SF3">
    <property type="entry name" value="PEPTIDASE S9 PROLYL OLIGOPEPTIDASE CATALYTIC DOMAIN-CONTAINING PROTEIN"/>
    <property type="match status" value="1"/>
</dbReference>
<evidence type="ECO:0000313" key="1">
    <source>
        <dbReference type="EMBL" id="KAJ3182325.1"/>
    </source>
</evidence>
<organism evidence="1 2">
    <name type="scientific">Geranomyces variabilis</name>
    <dbReference type="NCBI Taxonomy" id="109894"/>
    <lineage>
        <taxon>Eukaryota</taxon>
        <taxon>Fungi</taxon>
        <taxon>Fungi incertae sedis</taxon>
        <taxon>Chytridiomycota</taxon>
        <taxon>Chytridiomycota incertae sedis</taxon>
        <taxon>Chytridiomycetes</taxon>
        <taxon>Spizellomycetales</taxon>
        <taxon>Powellomycetaceae</taxon>
        <taxon>Geranomyces</taxon>
    </lineage>
</organism>